<evidence type="ECO:0000256" key="8">
    <source>
        <dbReference type="SAM" id="SignalP"/>
    </source>
</evidence>
<keyword evidence="3 5" id="KW-0378">Hydrolase</keyword>
<keyword evidence="8" id="KW-0732">Signal</keyword>
<feature type="active site" description="Charge relay system" evidence="5">
    <location>
        <position position="102"/>
    </location>
</feature>
<reference evidence="10 11" key="1">
    <citation type="submission" date="2020-05" db="EMBL/GenBank/DDBJ databases">
        <title>Actinomadura verrucosospora NRRL-B18236 (PFL_A860) Genome sequencing and assembly.</title>
        <authorList>
            <person name="Samborskyy M."/>
        </authorList>
    </citation>
    <scope>NUCLEOTIDE SEQUENCE [LARGE SCALE GENOMIC DNA]</scope>
    <source>
        <strain evidence="10 11">NRRL:B18236</strain>
    </source>
</reference>
<feature type="domain" description="Peptidase S8/S53" evidence="9">
    <location>
        <begin position="52"/>
        <end position="308"/>
    </location>
</feature>
<dbReference type="Gene3D" id="3.40.50.200">
    <property type="entry name" value="Peptidase S8/S53 domain"/>
    <property type="match status" value="1"/>
</dbReference>
<keyword evidence="7" id="KW-0812">Transmembrane</keyword>
<evidence type="ECO:0000259" key="9">
    <source>
        <dbReference type="Pfam" id="PF00082"/>
    </source>
</evidence>
<evidence type="ECO:0000256" key="3">
    <source>
        <dbReference type="ARBA" id="ARBA00022801"/>
    </source>
</evidence>
<dbReference type="CDD" id="cd00306">
    <property type="entry name" value="Peptidases_S8_S53"/>
    <property type="match status" value="1"/>
</dbReference>
<feature type="chain" id="PRO_5028876574" evidence="8">
    <location>
        <begin position="28"/>
        <end position="473"/>
    </location>
</feature>
<evidence type="ECO:0000256" key="5">
    <source>
        <dbReference type="PROSITE-ProRule" id="PRU01240"/>
    </source>
</evidence>
<dbReference type="AlphaFoldDB" id="A0A7D3ZQB5"/>
<name>A0A7D3ZQB5_ACTVE</name>
<keyword evidence="2 5" id="KW-0645">Protease</keyword>
<feature type="signal peptide" evidence="8">
    <location>
        <begin position="1"/>
        <end position="27"/>
    </location>
</feature>
<sequence length="473" mass="48029">MRRLIQTATAAAAAVGLALGPVTVAQAAPISPNEWWFGAWNMTTDVWPQTKGAGVTVAVVDTGVNASLPDLKDAVVPGKEFNASGQPTGGNAMRDQDDAEGHGTAMASLIASRGTHSGFYGIAPQAKILPIHEPGLSPDATSAVIRYAVDNGAKVINFSQGSSSAVYPGHCPPKMVQALKYADEKNVVVVAAAGNSGDYNNDVEMPGSCPGVLTVGAINRQLKPWEHTQRQDYVTVGAPGADVGGMGKTGHVYNSGAGTSQAAALTSGAVALIRGKFPQMTARRAVQLLTNTAKDFGKPGKDDQLGYGVISIPRALKNNVPQTAQNPVYSRLDKAAVKGAGGGGGNGTAPKTKNDSSDSGGSNMPLVIGGLVVVVVLIGVGVFIVLRRRSGSGGKPGGPSGPFPNGPQQMGQPGMPPSFGGHTGGQPLPPQGGGQQFQAPPPQGRPNPNMAPPLNGPPAPQGQPNPHLAPPPE</sequence>
<protein>
    <submittedName>
        <fullName evidence="10">Peptidase S8/S53 subtilisin kexin sedolisin</fullName>
    </submittedName>
</protein>
<feature type="active site" description="Charge relay system" evidence="5">
    <location>
        <position position="260"/>
    </location>
</feature>
<keyword evidence="11" id="KW-1185">Reference proteome</keyword>
<feature type="region of interest" description="Disordered" evidence="6">
    <location>
        <begin position="389"/>
        <end position="473"/>
    </location>
</feature>
<dbReference type="PROSITE" id="PS51892">
    <property type="entry name" value="SUBTILASE"/>
    <property type="match status" value="1"/>
</dbReference>
<dbReference type="PANTHER" id="PTHR43806">
    <property type="entry name" value="PEPTIDASE S8"/>
    <property type="match status" value="1"/>
</dbReference>
<evidence type="ECO:0000313" key="10">
    <source>
        <dbReference type="EMBL" id="QKG24703.1"/>
    </source>
</evidence>
<dbReference type="InterPro" id="IPR050131">
    <property type="entry name" value="Peptidase_S8_subtilisin-like"/>
</dbReference>
<dbReference type="InterPro" id="IPR000209">
    <property type="entry name" value="Peptidase_S8/S53_dom"/>
</dbReference>
<feature type="region of interest" description="Disordered" evidence="6">
    <location>
        <begin position="80"/>
        <end position="101"/>
    </location>
</feature>
<evidence type="ECO:0000256" key="4">
    <source>
        <dbReference type="ARBA" id="ARBA00022825"/>
    </source>
</evidence>
<dbReference type="RefSeq" id="WP_173098464.1">
    <property type="nucleotide sequence ID" value="NZ_CP053892.1"/>
</dbReference>
<feature type="compositionally biased region" description="Pro residues" evidence="6">
    <location>
        <begin position="439"/>
        <end position="473"/>
    </location>
</feature>
<evidence type="ECO:0000313" key="11">
    <source>
        <dbReference type="Proteomes" id="UP000501240"/>
    </source>
</evidence>
<dbReference type="EMBL" id="CP053892">
    <property type="protein sequence ID" value="QKG24703.1"/>
    <property type="molecule type" value="Genomic_DNA"/>
</dbReference>
<feature type="active site" description="Charge relay system" evidence="5">
    <location>
        <position position="61"/>
    </location>
</feature>
<keyword evidence="4 5" id="KW-0720">Serine protease</keyword>
<feature type="compositionally biased region" description="Low complexity" evidence="6">
    <location>
        <begin position="406"/>
        <end position="420"/>
    </location>
</feature>
<dbReference type="GO" id="GO:0006508">
    <property type="term" value="P:proteolysis"/>
    <property type="evidence" value="ECO:0007669"/>
    <property type="project" value="UniProtKB-KW"/>
</dbReference>
<proteinExistence type="inferred from homology"/>
<dbReference type="GO" id="GO:0004252">
    <property type="term" value="F:serine-type endopeptidase activity"/>
    <property type="evidence" value="ECO:0007669"/>
    <property type="project" value="UniProtKB-UniRule"/>
</dbReference>
<dbReference type="InterPro" id="IPR015500">
    <property type="entry name" value="Peptidase_S8_subtilisin-rel"/>
</dbReference>
<dbReference type="SUPFAM" id="SSF52743">
    <property type="entry name" value="Subtilisin-like"/>
    <property type="match status" value="1"/>
</dbReference>
<evidence type="ECO:0000256" key="6">
    <source>
        <dbReference type="SAM" id="MobiDB-lite"/>
    </source>
</evidence>
<dbReference type="InterPro" id="IPR036852">
    <property type="entry name" value="Peptidase_S8/S53_dom_sf"/>
</dbReference>
<keyword evidence="7" id="KW-1133">Transmembrane helix</keyword>
<feature type="region of interest" description="Disordered" evidence="6">
    <location>
        <begin position="336"/>
        <end position="360"/>
    </location>
</feature>
<evidence type="ECO:0000256" key="7">
    <source>
        <dbReference type="SAM" id="Phobius"/>
    </source>
</evidence>
<evidence type="ECO:0000256" key="1">
    <source>
        <dbReference type="ARBA" id="ARBA00011073"/>
    </source>
</evidence>
<dbReference type="Proteomes" id="UP000501240">
    <property type="component" value="Chromosome"/>
</dbReference>
<dbReference type="PANTHER" id="PTHR43806:SF11">
    <property type="entry name" value="CEREVISIN-RELATED"/>
    <property type="match status" value="1"/>
</dbReference>
<dbReference type="Pfam" id="PF00082">
    <property type="entry name" value="Peptidase_S8"/>
    <property type="match status" value="1"/>
</dbReference>
<accession>A0A7D3ZQB5</accession>
<keyword evidence="7" id="KW-0472">Membrane</keyword>
<organism evidence="10 11">
    <name type="scientific">Actinomadura verrucosospora</name>
    <dbReference type="NCBI Taxonomy" id="46165"/>
    <lineage>
        <taxon>Bacteria</taxon>
        <taxon>Bacillati</taxon>
        <taxon>Actinomycetota</taxon>
        <taxon>Actinomycetes</taxon>
        <taxon>Streptosporangiales</taxon>
        <taxon>Thermomonosporaceae</taxon>
        <taxon>Actinomadura</taxon>
    </lineage>
</organism>
<evidence type="ECO:0000256" key="2">
    <source>
        <dbReference type="ARBA" id="ARBA00022670"/>
    </source>
</evidence>
<gene>
    <name evidence="10" type="ORF">ACTIVE_6352</name>
</gene>
<comment type="similarity">
    <text evidence="1 5">Belongs to the peptidase S8 family.</text>
</comment>
<dbReference type="PRINTS" id="PR00723">
    <property type="entry name" value="SUBTILISIN"/>
</dbReference>
<feature type="transmembrane region" description="Helical" evidence="7">
    <location>
        <begin position="366"/>
        <end position="386"/>
    </location>
</feature>